<accession>A0A2M8IUC1</accession>
<reference evidence="2 3" key="1">
    <citation type="journal article" date="2018" name="Int. J. Syst. Evol. Microbiol.">
        <title>Pseudooceanicola lipolyticus sp. nov., a marine alphaproteobacterium, reclassification of Oceanicola flagellatus as Pseudooceanicola flagellatus comb. nov. and emended description of the genus Pseudooceanicola.</title>
        <authorList>
            <person name="Huang M.-M."/>
            <person name="Guo L.-L."/>
            <person name="Wu Y.-H."/>
            <person name="Lai Q.-L."/>
            <person name="Shao Z.-Z."/>
            <person name="Wang C.-S."/>
            <person name="Wu M."/>
            <person name="Xu X.-W."/>
        </authorList>
    </citation>
    <scope>NUCLEOTIDE SEQUENCE [LARGE SCALE GENOMIC DNA]</scope>
    <source>
        <strain evidence="2 3">157</strain>
    </source>
</reference>
<organism evidence="2 3">
    <name type="scientific">Pseudooceanicola lipolyticus</name>
    <dbReference type="NCBI Taxonomy" id="2029104"/>
    <lineage>
        <taxon>Bacteria</taxon>
        <taxon>Pseudomonadati</taxon>
        <taxon>Pseudomonadota</taxon>
        <taxon>Alphaproteobacteria</taxon>
        <taxon>Rhodobacterales</taxon>
        <taxon>Paracoccaceae</taxon>
        <taxon>Pseudooceanicola</taxon>
    </lineage>
</organism>
<feature type="transmembrane region" description="Helical" evidence="1">
    <location>
        <begin position="104"/>
        <end position="122"/>
    </location>
</feature>
<proteinExistence type="predicted"/>
<keyword evidence="1" id="KW-1133">Transmembrane helix</keyword>
<gene>
    <name evidence="2" type="ORF">CVM52_23895</name>
</gene>
<keyword evidence="1" id="KW-0472">Membrane</keyword>
<evidence type="ECO:0000256" key="1">
    <source>
        <dbReference type="SAM" id="Phobius"/>
    </source>
</evidence>
<sequence length="212" mass="22579">MGWTAQIDAYCERLGPGLWAEPLNAVSNLAFLVAALVMWRRTGGRGIGGLLSAILALIGISSGLWHTLAQAWAGAADSGAILVFVLVYLFAANRRFLRLGPARALGATVLALPLMAALGAGFARVPGLAGSAAYWPLPVLILGYAVALRRRLPDTARGLALGAGLLMLSLTFRMLDAPLCGWLPAGTHLMWHLLNAVMLAWMIEVWRRSPET</sequence>
<protein>
    <recommendedName>
        <fullName evidence="4">Ceramidase</fullName>
    </recommendedName>
</protein>
<feature type="transmembrane region" description="Helical" evidence="1">
    <location>
        <begin position="128"/>
        <end position="147"/>
    </location>
</feature>
<dbReference type="Proteomes" id="UP000231553">
    <property type="component" value="Unassembled WGS sequence"/>
</dbReference>
<dbReference type="OrthoDB" id="277121at2"/>
<keyword evidence="3" id="KW-1185">Reference proteome</keyword>
<feature type="transmembrane region" description="Helical" evidence="1">
    <location>
        <begin position="71"/>
        <end position="92"/>
    </location>
</feature>
<evidence type="ECO:0008006" key="4">
    <source>
        <dbReference type="Google" id="ProtNLM"/>
    </source>
</evidence>
<dbReference type="AlphaFoldDB" id="A0A2M8IUC1"/>
<dbReference type="RefSeq" id="WP_100164828.1">
    <property type="nucleotide sequence ID" value="NZ_PGTB01000235.1"/>
</dbReference>
<comment type="caution">
    <text evidence="2">The sequence shown here is derived from an EMBL/GenBank/DDBJ whole genome shotgun (WGS) entry which is preliminary data.</text>
</comment>
<feature type="transmembrane region" description="Helical" evidence="1">
    <location>
        <begin position="181"/>
        <end position="203"/>
    </location>
</feature>
<evidence type="ECO:0000313" key="2">
    <source>
        <dbReference type="EMBL" id="PJE34126.1"/>
    </source>
</evidence>
<dbReference type="EMBL" id="PGTB01000235">
    <property type="protein sequence ID" value="PJE34126.1"/>
    <property type="molecule type" value="Genomic_DNA"/>
</dbReference>
<feature type="transmembrane region" description="Helical" evidence="1">
    <location>
        <begin position="159"/>
        <end position="175"/>
    </location>
</feature>
<keyword evidence="1" id="KW-0812">Transmembrane</keyword>
<evidence type="ECO:0000313" key="3">
    <source>
        <dbReference type="Proteomes" id="UP000231553"/>
    </source>
</evidence>
<feature type="transmembrane region" description="Helical" evidence="1">
    <location>
        <begin position="46"/>
        <end position="65"/>
    </location>
</feature>
<feature type="transmembrane region" description="Helical" evidence="1">
    <location>
        <begin position="22"/>
        <end position="39"/>
    </location>
</feature>
<name>A0A2M8IUC1_9RHOB</name>